<feature type="transmembrane region" description="Helical" evidence="1">
    <location>
        <begin position="93"/>
        <end position="110"/>
    </location>
</feature>
<comment type="caution">
    <text evidence="3">The sequence shown here is derived from an EMBL/GenBank/DDBJ whole genome shotgun (WGS) entry which is preliminary data.</text>
</comment>
<dbReference type="EMBL" id="JAFKCU010000009">
    <property type="protein sequence ID" value="MBN7818099.1"/>
    <property type="molecule type" value="Genomic_DNA"/>
</dbReference>
<gene>
    <name evidence="3" type="ORF">J0A69_21850</name>
</gene>
<feature type="signal peptide" evidence="2">
    <location>
        <begin position="1"/>
        <end position="27"/>
    </location>
</feature>
<protein>
    <submittedName>
        <fullName evidence="3">Uncharacterized protein</fullName>
    </submittedName>
</protein>
<evidence type="ECO:0000313" key="3">
    <source>
        <dbReference type="EMBL" id="MBN7818099.1"/>
    </source>
</evidence>
<reference evidence="3 4" key="1">
    <citation type="submission" date="2021-03" db="EMBL/GenBank/DDBJ databases">
        <title>novel species isolated from a fishpond in China.</title>
        <authorList>
            <person name="Lu H."/>
            <person name="Cai Z."/>
        </authorList>
    </citation>
    <scope>NUCLEOTIDE SEQUENCE [LARGE SCALE GENOMIC DNA]</scope>
    <source>
        <strain evidence="3 4">YJ13C</strain>
    </source>
</reference>
<evidence type="ECO:0000256" key="1">
    <source>
        <dbReference type="SAM" id="Phobius"/>
    </source>
</evidence>
<name>A0ABS3CNK1_9BACT</name>
<dbReference type="RefSeq" id="WP_206588766.1">
    <property type="nucleotide sequence ID" value="NZ_JAFKCU010000009.1"/>
</dbReference>
<keyword evidence="1" id="KW-0472">Membrane</keyword>
<keyword evidence="1" id="KW-0812">Transmembrane</keyword>
<accession>A0ABS3CNK1</accession>
<keyword evidence="1" id="KW-1133">Transmembrane helix</keyword>
<feature type="chain" id="PRO_5046424734" evidence="2">
    <location>
        <begin position="28"/>
        <end position="137"/>
    </location>
</feature>
<dbReference type="Proteomes" id="UP000664480">
    <property type="component" value="Unassembled WGS sequence"/>
</dbReference>
<evidence type="ECO:0000313" key="4">
    <source>
        <dbReference type="Proteomes" id="UP000664480"/>
    </source>
</evidence>
<organism evidence="3 4">
    <name type="scientific">Algoriphagus pacificus</name>
    <dbReference type="NCBI Taxonomy" id="2811234"/>
    <lineage>
        <taxon>Bacteria</taxon>
        <taxon>Pseudomonadati</taxon>
        <taxon>Bacteroidota</taxon>
        <taxon>Cytophagia</taxon>
        <taxon>Cytophagales</taxon>
        <taxon>Cyclobacteriaceae</taxon>
        <taxon>Algoriphagus</taxon>
    </lineage>
</organism>
<keyword evidence="4" id="KW-1185">Reference proteome</keyword>
<keyword evidence="2" id="KW-0732">Signal</keyword>
<evidence type="ECO:0000256" key="2">
    <source>
        <dbReference type="SAM" id="SignalP"/>
    </source>
</evidence>
<proteinExistence type="predicted"/>
<sequence length="137" mass="15775">MIKLITRFVLSLSILLSSGYSQLYAHAIEEAPHYTPSNSLLSHQNSTVDSDFAEHLQVLHNHASGTVKVDATDIEEKDDVLVSFKKFVQSSNYFTAIFCTLILGFLFRFIQKSLFFSKHFYYKLSHRKHLLIQVFTI</sequence>